<keyword evidence="2" id="KW-1185">Reference proteome</keyword>
<evidence type="ECO:0000313" key="2">
    <source>
        <dbReference type="Proteomes" id="UP000566071"/>
    </source>
</evidence>
<dbReference type="RefSeq" id="WP_175269996.1">
    <property type="nucleotide sequence ID" value="NZ_JABFCR010000040.1"/>
</dbReference>
<dbReference type="Proteomes" id="UP000566071">
    <property type="component" value="Unassembled WGS sequence"/>
</dbReference>
<name>A0ABX1W7B1_9SPHI</name>
<organism evidence="1 2">
    <name type="scientific">Mucilaginibacter humi</name>
    <dbReference type="NCBI Taxonomy" id="2732510"/>
    <lineage>
        <taxon>Bacteria</taxon>
        <taxon>Pseudomonadati</taxon>
        <taxon>Bacteroidota</taxon>
        <taxon>Sphingobacteriia</taxon>
        <taxon>Sphingobacteriales</taxon>
        <taxon>Sphingobacteriaceae</taxon>
        <taxon>Mucilaginibacter</taxon>
    </lineage>
</organism>
<feature type="non-terminal residue" evidence="1">
    <location>
        <position position="1"/>
    </location>
</feature>
<sequence>WRIGYFGRDGIIGYTPISWESYAEEVAVRIVNNTAVIKSECVGYQGFFTDYGKNEKNLELLLNGEIEYVEYHLKDTLQETTQN</sequence>
<gene>
    <name evidence="1" type="ORF">HK413_09420</name>
</gene>
<accession>A0ABX1W7B1</accession>
<proteinExistence type="predicted"/>
<reference evidence="1 2" key="1">
    <citation type="submission" date="2020-05" db="EMBL/GenBank/DDBJ databases">
        <authorList>
            <person name="Khan S.A."/>
            <person name="Jeon C.O."/>
            <person name="Chun B.H."/>
        </authorList>
    </citation>
    <scope>NUCLEOTIDE SEQUENCE [LARGE SCALE GENOMIC DNA]</scope>
    <source>
        <strain evidence="1 2">S1162</strain>
    </source>
</reference>
<evidence type="ECO:0000313" key="1">
    <source>
        <dbReference type="EMBL" id="NNU34312.1"/>
    </source>
</evidence>
<dbReference type="EMBL" id="JABFCR010000040">
    <property type="protein sequence ID" value="NNU34312.1"/>
    <property type="molecule type" value="Genomic_DNA"/>
</dbReference>
<protein>
    <submittedName>
        <fullName evidence="1">Uncharacterized protein</fullName>
    </submittedName>
</protein>
<comment type="caution">
    <text evidence="1">The sequence shown here is derived from an EMBL/GenBank/DDBJ whole genome shotgun (WGS) entry which is preliminary data.</text>
</comment>